<name>A0A645BK80_9ZZZZ</name>
<protein>
    <submittedName>
        <fullName evidence="1">Uncharacterized protein</fullName>
    </submittedName>
</protein>
<proteinExistence type="predicted"/>
<dbReference type="EMBL" id="VSSQ01020685">
    <property type="protein sequence ID" value="MPM65737.1"/>
    <property type="molecule type" value="Genomic_DNA"/>
</dbReference>
<organism evidence="1">
    <name type="scientific">bioreactor metagenome</name>
    <dbReference type="NCBI Taxonomy" id="1076179"/>
    <lineage>
        <taxon>unclassified sequences</taxon>
        <taxon>metagenomes</taxon>
        <taxon>ecological metagenomes</taxon>
    </lineage>
</organism>
<gene>
    <name evidence="1" type="ORF">SDC9_112638</name>
</gene>
<accession>A0A645BK80</accession>
<dbReference type="AlphaFoldDB" id="A0A645BK80"/>
<reference evidence="1" key="1">
    <citation type="submission" date="2019-08" db="EMBL/GenBank/DDBJ databases">
        <authorList>
            <person name="Kucharzyk K."/>
            <person name="Murdoch R.W."/>
            <person name="Higgins S."/>
            <person name="Loffler F."/>
        </authorList>
    </citation>
    <scope>NUCLEOTIDE SEQUENCE</scope>
</reference>
<sequence>MAERWVRVNFKPNSKNYLIMKFKSFFFAAIALIVAGCTGNDIVDLSENVQTVEPDKPLLHITASFDEPAGTRAFLEEYGATVMKTIGFRWEVNDEIQFCFEQGEIKVKGNTLVSSVSEDKKTAFFDVTVPGGIDPANPYTLYAYRSGRKSGISSGSVLDNTTPTIAILPTQQYEYKATLADQATVFSLWSKKDITPETTFISLPFQHLGSMMTLHLKNVGATEIDDLHSLALQSNPTQNWIINRLEGGGGAQFDMATGNYVDGNEKFSYTLTFFLPSPTLASGSVGTYYLWFVPKTDISTFNLLLVSLESPGNIITGVTNVSKNITKSLERGKNYILFASIEKDEAATPPRKYKVNFTDSSYNPLAP</sequence>
<comment type="caution">
    <text evidence="1">The sequence shown here is derived from an EMBL/GenBank/DDBJ whole genome shotgun (WGS) entry which is preliminary data.</text>
</comment>
<evidence type="ECO:0000313" key="1">
    <source>
        <dbReference type="EMBL" id="MPM65737.1"/>
    </source>
</evidence>